<dbReference type="STRING" id="1125725.HMPREF1325_0922"/>
<dbReference type="PANTHER" id="PTHR43357:SF3">
    <property type="entry name" value="FE(3+)-TRANSPORT SYSTEM PERMEASE PROTEIN FBPB 2"/>
    <property type="match status" value="1"/>
</dbReference>
<dbReference type="GO" id="GO:0055085">
    <property type="term" value="P:transmembrane transport"/>
    <property type="evidence" value="ECO:0007669"/>
    <property type="project" value="InterPro"/>
</dbReference>
<dbReference type="PANTHER" id="PTHR43357">
    <property type="entry name" value="INNER MEMBRANE ABC TRANSPORTER PERMEASE PROTEIN YDCV"/>
    <property type="match status" value="1"/>
</dbReference>
<evidence type="ECO:0000313" key="13">
    <source>
        <dbReference type="Proteomes" id="UP000016646"/>
    </source>
</evidence>
<feature type="transmembrane region" description="Helical" evidence="8">
    <location>
        <begin position="58"/>
        <end position="86"/>
    </location>
</feature>
<dbReference type="AlphaFoldDB" id="U1GP26"/>
<protein>
    <submittedName>
        <fullName evidence="10">ABC transporter, permease protein</fullName>
    </submittedName>
</protein>
<dbReference type="Gene3D" id="1.10.3720.10">
    <property type="entry name" value="MetI-like"/>
    <property type="match status" value="2"/>
</dbReference>
<comment type="subcellular location">
    <subcellularLocation>
        <location evidence="1">Cell inner membrane</location>
        <topology evidence="1">Multi-pass membrane protein</topology>
    </subcellularLocation>
    <subcellularLocation>
        <location evidence="8">Cell membrane</location>
        <topology evidence="8">Multi-pass membrane protein</topology>
    </subcellularLocation>
</comment>
<feature type="transmembrane region" description="Helical" evidence="8">
    <location>
        <begin position="389"/>
        <end position="409"/>
    </location>
</feature>
<dbReference type="EMBL" id="AUZJ01000058">
    <property type="protein sequence ID" value="ERF59755.1"/>
    <property type="molecule type" value="Genomic_DNA"/>
</dbReference>
<feature type="domain" description="ABC transmembrane type-1" evidence="9">
    <location>
        <begin position="351"/>
        <end position="541"/>
    </location>
</feature>
<feature type="transmembrane region" description="Helical" evidence="8">
    <location>
        <begin position="191"/>
        <end position="212"/>
    </location>
</feature>
<dbReference type="Pfam" id="PF00528">
    <property type="entry name" value="BPD_transp_1"/>
    <property type="match status" value="2"/>
</dbReference>
<organism evidence="10 12">
    <name type="scientific">Treponema socranskii subsp. socranskii VPI DR56BR1116 = ATCC 35536</name>
    <dbReference type="NCBI Taxonomy" id="1125725"/>
    <lineage>
        <taxon>Bacteria</taxon>
        <taxon>Pseudomonadati</taxon>
        <taxon>Spirochaetota</taxon>
        <taxon>Spirochaetia</taxon>
        <taxon>Spirochaetales</taxon>
        <taxon>Treponemataceae</taxon>
        <taxon>Treponema</taxon>
    </lineage>
</organism>
<dbReference type="InterPro" id="IPR000515">
    <property type="entry name" value="MetI-like"/>
</dbReference>
<dbReference type="PATRIC" id="fig|1125725.3.peg.2244"/>
<comment type="similarity">
    <text evidence="8">Belongs to the binding-protein-dependent transport system permease family.</text>
</comment>
<evidence type="ECO:0000256" key="1">
    <source>
        <dbReference type="ARBA" id="ARBA00004429"/>
    </source>
</evidence>
<feature type="transmembrane region" description="Helical" evidence="8">
    <location>
        <begin position="415"/>
        <end position="433"/>
    </location>
</feature>
<evidence type="ECO:0000256" key="5">
    <source>
        <dbReference type="ARBA" id="ARBA00022692"/>
    </source>
</evidence>
<dbReference type="GO" id="GO:0005886">
    <property type="term" value="C:plasma membrane"/>
    <property type="evidence" value="ECO:0007669"/>
    <property type="project" value="UniProtKB-SubCell"/>
</dbReference>
<evidence type="ECO:0000313" key="10">
    <source>
        <dbReference type="EMBL" id="ERF59755.1"/>
    </source>
</evidence>
<comment type="caution">
    <text evidence="10">The sequence shown here is derived from an EMBL/GenBank/DDBJ whole genome shotgun (WGS) entry which is preliminary data.</text>
</comment>
<keyword evidence="2 8" id="KW-0813">Transport</keyword>
<feature type="transmembrane region" description="Helical" evidence="8">
    <location>
        <begin position="249"/>
        <end position="271"/>
    </location>
</feature>
<keyword evidence="13" id="KW-1185">Reference proteome</keyword>
<keyword evidence="3" id="KW-1003">Cell membrane</keyword>
<keyword evidence="6 8" id="KW-1133">Transmembrane helix</keyword>
<evidence type="ECO:0000313" key="12">
    <source>
        <dbReference type="Proteomes" id="UP000016412"/>
    </source>
</evidence>
<dbReference type="Proteomes" id="UP000016412">
    <property type="component" value="Unassembled WGS sequence"/>
</dbReference>
<evidence type="ECO:0000256" key="7">
    <source>
        <dbReference type="ARBA" id="ARBA00023136"/>
    </source>
</evidence>
<feature type="transmembrane region" description="Helical" evidence="8">
    <location>
        <begin position="292"/>
        <end position="318"/>
    </location>
</feature>
<sequence>MLKTKKTDLWILVSLGILALYVLFMLYPILKVITQSVRDNATGSFTLGYFKQFFSDPYYFITLFNSFKISICVTVICLVIGVPLAYLYNIYEIKGRQLLQILIVLTSMSAPFIGAYSWILLLGRSGLITKFLKSTFNIAMPNIYGFKGILLVLSTKLFSLVFLYVSGALKNVDNSLLEASANMGRTGWRRFLTIVLPLCMPSILAAALMVFMRSLADFGTPLLIGEGYRTFPVEIYNQYVGETSINHSFAAAISVIAIVITLIVFLFQKYLSNRTSFSMNAMHRIERKKPRLLASIAIHIYAYGLVIVSLLPQVYLVFLSFRNTTKTGNMFRSGYSLMSYRQVFGTMGGAIWNTVKICGGALVIVVVLAILISYLVVRRYNIINNIIDTLSMVPYIIPGSVVGIAMVMAFNKGPLVLTGTAMIMVIAMCIRRIPYTIRSSVAVLGQIPISVEEAAISLGAGKTKTLVRITVPMMFSGIVSGAIMSWVTLITELSSSIILYSSKTITLNLGVYVMVSRGTDGKACAVSTILMVFTVISLLLFTKVSKDGDISI</sequence>
<keyword evidence="5 8" id="KW-0812">Transmembrane</keyword>
<dbReference type="PROSITE" id="PS50928">
    <property type="entry name" value="ABC_TM1"/>
    <property type="match status" value="2"/>
</dbReference>
<evidence type="ECO:0000256" key="3">
    <source>
        <dbReference type="ARBA" id="ARBA00022475"/>
    </source>
</evidence>
<gene>
    <name evidence="11" type="ORF">HMPREF0860_1688</name>
    <name evidence="10" type="ORF">HMPREF1325_0922</name>
</gene>
<feature type="transmembrane region" description="Helical" evidence="8">
    <location>
        <begin position="98"/>
        <end position="123"/>
    </location>
</feature>
<dbReference type="eggNOG" id="COG1178">
    <property type="taxonomic scope" value="Bacteria"/>
</dbReference>
<dbReference type="CDD" id="cd06261">
    <property type="entry name" value="TM_PBP2"/>
    <property type="match status" value="2"/>
</dbReference>
<accession>U1GP26</accession>
<keyword evidence="4" id="KW-0997">Cell inner membrane</keyword>
<evidence type="ECO:0000256" key="2">
    <source>
        <dbReference type="ARBA" id="ARBA00022448"/>
    </source>
</evidence>
<dbReference type="RefSeq" id="WP_021331233.1">
    <property type="nucleotide sequence ID" value="NZ_AUZJ01000058.1"/>
</dbReference>
<feature type="transmembrane region" description="Helical" evidence="8">
    <location>
        <begin position="350"/>
        <end position="377"/>
    </location>
</feature>
<feature type="transmembrane region" description="Helical" evidence="8">
    <location>
        <begin position="497"/>
        <end position="515"/>
    </location>
</feature>
<keyword evidence="7 8" id="KW-0472">Membrane</keyword>
<evidence type="ECO:0000259" key="9">
    <source>
        <dbReference type="PROSITE" id="PS50928"/>
    </source>
</evidence>
<feature type="transmembrane region" description="Helical" evidence="8">
    <location>
        <begin position="471"/>
        <end position="491"/>
    </location>
</feature>
<feature type="domain" description="ABC transmembrane type-1" evidence="9">
    <location>
        <begin position="63"/>
        <end position="268"/>
    </location>
</feature>
<name>U1GP26_TRESO</name>
<dbReference type="EMBL" id="AVQI01000022">
    <property type="protein sequence ID" value="ERK04390.1"/>
    <property type="molecule type" value="Genomic_DNA"/>
</dbReference>
<reference evidence="12 13" key="1">
    <citation type="submission" date="2013-08" db="EMBL/GenBank/DDBJ databases">
        <authorList>
            <person name="Durkin A.S."/>
            <person name="Haft D.R."/>
            <person name="McCorrison J."/>
            <person name="Torralba M."/>
            <person name="Gillis M."/>
            <person name="Haft D.H."/>
            <person name="Methe B."/>
            <person name="Sutton G."/>
            <person name="Nelson K.E."/>
        </authorList>
    </citation>
    <scope>NUCLEOTIDE SEQUENCE [LARGE SCALE GENOMIC DNA]</scope>
    <source>
        <strain evidence="11 13">ATCC 35536</strain>
        <strain evidence="10 12">VPI DR56BR1116</strain>
    </source>
</reference>
<evidence type="ECO:0000256" key="8">
    <source>
        <dbReference type="RuleBase" id="RU363032"/>
    </source>
</evidence>
<dbReference type="Proteomes" id="UP000016646">
    <property type="component" value="Unassembled WGS sequence"/>
</dbReference>
<proteinExistence type="inferred from homology"/>
<dbReference type="SUPFAM" id="SSF161098">
    <property type="entry name" value="MetI-like"/>
    <property type="match status" value="2"/>
</dbReference>
<evidence type="ECO:0000313" key="11">
    <source>
        <dbReference type="EMBL" id="ERK04390.1"/>
    </source>
</evidence>
<feature type="transmembrane region" description="Helical" evidence="8">
    <location>
        <begin position="9"/>
        <end position="30"/>
    </location>
</feature>
<feature type="transmembrane region" description="Helical" evidence="8">
    <location>
        <begin position="143"/>
        <end position="165"/>
    </location>
</feature>
<evidence type="ECO:0000256" key="6">
    <source>
        <dbReference type="ARBA" id="ARBA00022989"/>
    </source>
</evidence>
<feature type="transmembrane region" description="Helical" evidence="8">
    <location>
        <begin position="522"/>
        <end position="541"/>
    </location>
</feature>
<evidence type="ECO:0000256" key="4">
    <source>
        <dbReference type="ARBA" id="ARBA00022519"/>
    </source>
</evidence>
<dbReference type="InterPro" id="IPR035906">
    <property type="entry name" value="MetI-like_sf"/>
</dbReference>